<proteinExistence type="predicted"/>
<organism evidence="1 2">
    <name type="scientific">Pristionchus pacificus</name>
    <name type="common">Parasitic nematode worm</name>
    <dbReference type="NCBI Taxonomy" id="54126"/>
    <lineage>
        <taxon>Eukaryota</taxon>
        <taxon>Metazoa</taxon>
        <taxon>Ecdysozoa</taxon>
        <taxon>Nematoda</taxon>
        <taxon>Chromadorea</taxon>
        <taxon>Rhabditida</taxon>
        <taxon>Rhabditina</taxon>
        <taxon>Diplogasteromorpha</taxon>
        <taxon>Diplogasteroidea</taxon>
        <taxon>Neodiplogasteridae</taxon>
        <taxon>Pristionchus</taxon>
    </lineage>
</organism>
<sequence>MEKVTSTLEMGRLGLRLLITIHHPLHVCFIRLPIRITEDLVELCLDLGLENCNKIILFDLRLGHLVRLFSFSDDALVDEGLASLGDYLSDTY</sequence>
<protein>
    <submittedName>
        <fullName evidence="1">Uncharacterized protein</fullName>
    </submittedName>
</protein>
<dbReference type="EnsemblMetazoa" id="PPA43767.1">
    <property type="protein sequence ID" value="PPA43767.1"/>
    <property type="gene ID" value="WBGene00282136"/>
</dbReference>
<dbReference type="AlphaFoldDB" id="A0A2A6B8H6"/>
<accession>A0A2A6B8H6</accession>
<dbReference type="Proteomes" id="UP000005239">
    <property type="component" value="Unassembled WGS sequence"/>
</dbReference>
<name>A0A2A6B8H6_PRIPA</name>
<keyword evidence="2" id="KW-1185">Reference proteome</keyword>
<accession>A0A8R1Z2A6</accession>
<reference evidence="1" key="2">
    <citation type="submission" date="2022-06" db="UniProtKB">
        <authorList>
            <consortium name="EnsemblMetazoa"/>
        </authorList>
    </citation>
    <scope>IDENTIFICATION</scope>
    <source>
        <strain evidence="1">PS312</strain>
    </source>
</reference>
<evidence type="ECO:0000313" key="2">
    <source>
        <dbReference type="Proteomes" id="UP000005239"/>
    </source>
</evidence>
<evidence type="ECO:0000313" key="1">
    <source>
        <dbReference type="EnsemblMetazoa" id="PPA43767.1"/>
    </source>
</evidence>
<reference evidence="2" key="1">
    <citation type="journal article" date="2008" name="Nat. Genet.">
        <title>The Pristionchus pacificus genome provides a unique perspective on nematode lifestyle and parasitism.</title>
        <authorList>
            <person name="Dieterich C."/>
            <person name="Clifton S.W."/>
            <person name="Schuster L.N."/>
            <person name="Chinwalla A."/>
            <person name="Delehaunty K."/>
            <person name="Dinkelacker I."/>
            <person name="Fulton L."/>
            <person name="Fulton R."/>
            <person name="Godfrey J."/>
            <person name="Minx P."/>
            <person name="Mitreva M."/>
            <person name="Roeseler W."/>
            <person name="Tian H."/>
            <person name="Witte H."/>
            <person name="Yang S.P."/>
            <person name="Wilson R.K."/>
            <person name="Sommer R.J."/>
        </authorList>
    </citation>
    <scope>NUCLEOTIDE SEQUENCE [LARGE SCALE GENOMIC DNA]</scope>
    <source>
        <strain evidence="2">PS312</strain>
    </source>
</reference>
<gene>
    <name evidence="1" type="primary">WBGene00282136</name>
</gene>